<evidence type="ECO:0000313" key="2">
    <source>
        <dbReference type="EMBL" id="SOQ57850.1"/>
    </source>
</evidence>
<feature type="region of interest" description="Disordered" evidence="1">
    <location>
        <begin position="98"/>
        <end position="131"/>
    </location>
</feature>
<evidence type="ECO:0000256" key="1">
    <source>
        <dbReference type="SAM" id="MobiDB-lite"/>
    </source>
</evidence>
<proteinExistence type="predicted"/>
<protein>
    <submittedName>
        <fullName evidence="2">SFRICE_030500</fullName>
    </submittedName>
</protein>
<gene>
    <name evidence="2" type="ORF">SFRICE_030500</name>
</gene>
<sequence>MVSDDAAYGGARLSISNLFTRALKTPRLYPSGNTDSGKEFHSLAVRTRKLEAKRFVSSFYIKSLIYKLNRAVSDPDYEYPLGKLGKWLGRQIAIEAKHKSSSSDVSSGDSKQDLTAEGSSVAGSDYHDDDQDMQHIHKRGTKVSRVHFESRRWHRSCALSQAQQILRTDGDYSVDIPSNSSEQDGSRVLALLILEENDSEESGTLADGTYKTPKIMPWIDAAKLGDVNEELDTSGESNADEYPDSDTSDTDSESNFYHEDDYLNDAVSSIDLAELKHLKEKSDFLRKRWKSCRKEAAKVCREACVVSYKNACDEHECGRRLKKTMKKECKRNCKDLFM</sequence>
<organism evidence="2">
    <name type="scientific">Spodoptera frugiperda</name>
    <name type="common">Fall armyworm</name>
    <dbReference type="NCBI Taxonomy" id="7108"/>
    <lineage>
        <taxon>Eukaryota</taxon>
        <taxon>Metazoa</taxon>
        <taxon>Ecdysozoa</taxon>
        <taxon>Arthropoda</taxon>
        <taxon>Hexapoda</taxon>
        <taxon>Insecta</taxon>
        <taxon>Pterygota</taxon>
        <taxon>Neoptera</taxon>
        <taxon>Endopterygota</taxon>
        <taxon>Lepidoptera</taxon>
        <taxon>Glossata</taxon>
        <taxon>Ditrysia</taxon>
        <taxon>Noctuoidea</taxon>
        <taxon>Noctuidae</taxon>
        <taxon>Amphipyrinae</taxon>
        <taxon>Spodoptera</taxon>
    </lineage>
</organism>
<accession>A0A2H1WXQ8</accession>
<dbReference type="EMBL" id="ODYU01011863">
    <property type="protein sequence ID" value="SOQ57850.1"/>
    <property type="molecule type" value="Genomic_DNA"/>
</dbReference>
<reference evidence="2" key="1">
    <citation type="submission" date="2016-07" db="EMBL/GenBank/DDBJ databases">
        <authorList>
            <person name="Bretaudeau A."/>
        </authorList>
    </citation>
    <scope>NUCLEOTIDE SEQUENCE</scope>
    <source>
        <strain evidence="2">Rice</strain>
        <tissue evidence="2">Whole body</tissue>
    </source>
</reference>
<dbReference type="AlphaFoldDB" id="A0A2H1WXQ8"/>
<name>A0A2H1WXQ8_SPOFR</name>
<feature type="compositionally biased region" description="Acidic residues" evidence="1">
    <location>
        <begin position="230"/>
        <end position="252"/>
    </location>
</feature>
<feature type="region of interest" description="Disordered" evidence="1">
    <location>
        <begin position="230"/>
        <end position="255"/>
    </location>
</feature>